<dbReference type="EMBL" id="MT418681">
    <property type="protein sequence ID" value="QKF94898.1"/>
    <property type="molecule type" value="Genomic_DNA"/>
</dbReference>
<dbReference type="GO" id="GO:0008270">
    <property type="term" value="F:zinc ion binding"/>
    <property type="evidence" value="ECO:0007669"/>
    <property type="project" value="UniProtKB-KW"/>
</dbReference>
<gene>
    <name evidence="4" type="ORF">Fadolivirus_2_12</name>
</gene>
<protein>
    <submittedName>
        <fullName evidence="4">Zinc finger ZZ-type protein</fullName>
    </submittedName>
</protein>
<dbReference type="InterPro" id="IPR043145">
    <property type="entry name" value="Znf_ZZ_sf"/>
</dbReference>
<name>A0A7D3R349_9VIRU</name>
<organism evidence="4">
    <name type="scientific">Fadolivirus 2</name>
    <dbReference type="NCBI Taxonomy" id="2740747"/>
    <lineage>
        <taxon>Viruses</taxon>
        <taxon>Varidnaviria</taxon>
        <taxon>Bamfordvirae</taxon>
        <taxon>Nucleocytoviricota</taxon>
        <taxon>Megaviricetes</taxon>
        <taxon>Imitervirales</taxon>
        <taxon>Mimiviridae</taxon>
        <taxon>Klosneuvirinae</taxon>
        <taxon>Fadolivirus</taxon>
    </lineage>
</organism>
<keyword evidence="1" id="KW-0479">Metal-binding</keyword>
<evidence type="ECO:0000313" key="4">
    <source>
        <dbReference type="EMBL" id="QKF94898.1"/>
    </source>
</evidence>
<reference evidence="4" key="1">
    <citation type="submission" date="2020-04" db="EMBL/GenBank/DDBJ databases">
        <title>Advantages and limits of metagenomic assembly and binning of a giant virus.</title>
        <authorList>
            <person name="Schulz F."/>
            <person name="Andreani J."/>
            <person name="Francis R."/>
            <person name="Boudjemaa H."/>
            <person name="Bou Khalil J.Y."/>
            <person name="Lee J."/>
            <person name="La Scola B."/>
            <person name="Woyke T."/>
        </authorList>
    </citation>
    <scope>NUCLEOTIDE SEQUENCE</scope>
    <source>
        <strain evidence="4">FV2/VV64</strain>
    </source>
</reference>
<keyword evidence="2" id="KW-0863">Zinc-finger</keyword>
<evidence type="ECO:0000256" key="1">
    <source>
        <dbReference type="ARBA" id="ARBA00022723"/>
    </source>
</evidence>
<accession>A0A7D3R349</accession>
<proteinExistence type="predicted"/>
<evidence type="ECO:0000256" key="3">
    <source>
        <dbReference type="ARBA" id="ARBA00022833"/>
    </source>
</evidence>
<keyword evidence="3" id="KW-0862">Zinc</keyword>
<dbReference type="Gene3D" id="3.30.60.90">
    <property type="match status" value="1"/>
</dbReference>
<evidence type="ECO:0000256" key="2">
    <source>
        <dbReference type="ARBA" id="ARBA00022771"/>
    </source>
</evidence>
<sequence length="242" mass="28280">MLIFQFFSCIILSQTTPTHKYLFLPIIINMTENNFIKIEKPFNDNSNQYNINQITNKIIEFFNNNRDEITNLYKGNLAAFRDIYVTKLNKKIRYIPELNLCFNTDDQLFISHTSDIQYDSNGNIKINTLNGCILANYRGGKFIKCYNNITNNEYTIYKMIASEKNVKCTIRNDDIDYVCNGKNCKNKLNKNGYMCEICDFDLCSSCNALKNIHPHKMFKYIGFIGYTSFDTESIIVHIKIKL</sequence>